<dbReference type="Proteomes" id="UP000005239">
    <property type="component" value="Unassembled WGS sequence"/>
</dbReference>
<evidence type="ECO:0000313" key="1">
    <source>
        <dbReference type="EnsemblMetazoa" id="PPA45999.1"/>
    </source>
</evidence>
<dbReference type="Pfam" id="PF00106">
    <property type="entry name" value="adh_short"/>
    <property type="match status" value="1"/>
</dbReference>
<gene>
    <name evidence="1" type="primary">WBGene00284368</name>
</gene>
<dbReference type="InterPro" id="IPR002347">
    <property type="entry name" value="SDR_fam"/>
</dbReference>
<accession>A0A2A6D267</accession>
<dbReference type="SUPFAM" id="SSF51735">
    <property type="entry name" value="NAD(P)-binding Rossmann-fold domains"/>
    <property type="match status" value="1"/>
</dbReference>
<evidence type="ECO:0000313" key="2">
    <source>
        <dbReference type="Proteomes" id="UP000005239"/>
    </source>
</evidence>
<dbReference type="AlphaFoldDB" id="A0A2A6D267"/>
<dbReference type="PRINTS" id="PR00081">
    <property type="entry name" value="GDHRDH"/>
</dbReference>
<proteinExistence type="predicted"/>
<dbReference type="PANTHER" id="PTHR44115">
    <property type="entry name" value="PROTEIN CBG09704"/>
    <property type="match status" value="1"/>
</dbReference>
<sequence>MDCVGKAILADSHTGDLRNYCSQHKDMGFFFGKVVIVAGSSPAIGRAVAILFAEQGAKIAIIDRSSEDLKETKRLCHVSGSTDEGVLELTGGITEESFLEKIVPLTLANFGKIDVLANIVDDTNIIGISEWDATHDLSIQSLARLTLLAIPHLELTRGSIVNLSSAANSPLDEITIQLAGSIIWKGVRVNSVNYHSERNNCKLEACDDKVYECHTSPMGQPNIPEITAKIILFIADRSRSAILVGQIISANGQLSSRSAIAPNF</sequence>
<dbReference type="PANTHER" id="PTHR44115:SF4">
    <property type="entry name" value="OXIDOREDUCTASE"/>
    <property type="match status" value="1"/>
</dbReference>
<reference evidence="1" key="2">
    <citation type="submission" date="2022-06" db="UniProtKB">
        <authorList>
            <consortium name="EnsemblMetazoa"/>
        </authorList>
    </citation>
    <scope>IDENTIFICATION</scope>
    <source>
        <strain evidence="1">PS312</strain>
    </source>
</reference>
<dbReference type="EnsemblMetazoa" id="PPA45999.1">
    <property type="protein sequence ID" value="PPA45999.1"/>
    <property type="gene ID" value="WBGene00284368"/>
</dbReference>
<name>A0A2A6D267_PRIPA</name>
<reference evidence="2" key="1">
    <citation type="journal article" date="2008" name="Nat. Genet.">
        <title>The Pristionchus pacificus genome provides a unique perspective on nematode lifestyle and parasitism.</title>
        <authorList>
            <person name="Dieterich C."/>
            <person name="Clifton S.W."/>
            <person name="Schuster L.N."/>
            <person name="Chinwalla A."/>
            <person name="Delehaunty K."/>
            <person name="Dinkelacker I."/>
            <person name="Fulton L."/>
            <person name="Fulton R."/>
            <person name="Godfrey J."/>
            <person name="Minx P."/>
            <person name="Mitreva M."/>
            <person name="Roeseler W."/>
            <person name="Tian H."/>
            <person name="Witte H."/>
            <person name="Yang S.P."/>
            <person name="Wilson R.K."/>
            <person name="Sommer R.J."/>
        </authorList>
    </citation>
    <scope>NUCLEOTIDE SEQUENCE [LARGE SCALE GENOMIC DNA]</scope>
    <source>
        <strain evidence="2">PS312</strain>
    </source>
</reference>
<accession>A0A8R1Z5B5</accession>
<dbReference type="InterPro" id="IPR036291">
    <property type="entry name" value="NAD(P)-bd_dom_sf"/>
</dbReference>
<dbReference type="OrthoDB" id="47007at2759"/>
<dbReference type="Gene3D" id="3.40.50.720">
    <property type="entry name" value="NAD(P)-binding Rossmann-like Domain"/>
    <property type="match status" value="1"/>
</dbReference>
<organism evidence="1 2">
    <name type="scientific">Pristionchus pacificus</name>
    <name type="common">Parasitic nematode worm</name>
    <dbReference type="NCBI Taxonomy" id="54126"/>
    <lineage>
        <taxon>Eukaryota</taxon>
        <taxon>Metazoa</taxon>
        <taxon>Ecdysozoa</taxon>
        <taxon>Nematoda</taxon>
        <taxon>Chromadorea</taxon>
        <taxon>Rhabditida</taxon>
        <taxon>Rhabditina</taxon>
        <taxon>Diplogasteromorpha</taxon>
        <taxon>Diplogasteroidea</taxon>
        <taxon>Neodiplogasteridae</taxon>
        <taxon>Pristionchus</taxon>
    </lineage>
</organism>
<protein>
    <submittedName>
        <fullName evidence="1">Dehydrogenase</fullName>
    </submittedName>
</protein>
<keyword evidence="2" id="KW-1185">Reference proteome</keyword>